<dbReference type="RefSeq" id="WP_013252212.1">
    <property type="nucleotide sequence ID" value="NC_014363.1"/>
</dbReference>
<dbReference type="KEGG" id="ols:Olsu_1355"/>
<evidence type="ECO:0000313" key="1">
    <source>
        <dbReference type="EMBL" id="ADK68460.1"/>
    </source>
</evidence>
<dbReference type="STRING" id="633147.Olsu_1355"/>
<keyword evidence="2" id="KW-1185">Reference proteome</keyword>
<name>E1QWF7_OLSUV</name>
<evidence type="ECO:0000313" key="2">
    <source>
        <dbReference type="Proteomes" id="UP000000333"/>
    </source>
</evidence>
<sequence length="100" mass="10240">MGLHHFWIAAAGATAAGCVAGLASKGVLHRGAVAVTTGAMRVAEVVSAETQSIVDDASDATAEARRQSKIDAAVRERLAAVEEDIRREVTAKVDAEGAQA</sequence>
<dbReference type="Proteomes" id="UP000000333">
    <property type="component" value="Chromosome"/>
</dbReference>
<organism evidence="1 2">
    <name type="scientific">Olsenella uli (strain ATCC 49627 / DSM 7084 / CCUG 31166 / CIP 109912 / JCM 12494 / LMG 11480 / NCIMB 702895 / VPI D76D-27C)</name>
    <name type="common">Lactobacillus uli</name>
    <dbReference type="NCBI Taxonomy" id="633147"/>
    <lineage>
        <taxon>Bacteria</taxon>
        <taxon>Bacillati</taxon>
        <taxon>Actinomycetota</taxon>
        <taxon>Coriobacteriia</taxon>
        <taxon>Coriobacteriales</taxon>
        <taxon>Atopobiaceae</taxon>
        <taxon>Olsenella</taxon>
    </lineage>
</organism>
<dbReference type="OrthoDB" id="9989627at2"/>
<dbReference type="GeneID" id="78512761"/>
<dbReference type="AlphaFoldDB" id="E1QWF7"/>
<gene>
    <name evidence="1" type="ordered locus">Olsu_1355</name>
</gene>
<dbReference type="EMBL" id="CP002106">
    <property type="protein sequence ID" value="ADK68460.1"/>
    <property type="molecule type" value="Genomic_DNA"/>
</dbReference>
<protein>
    <recommendedName>
        <fullName evidence="3">DUF1490 family protein</fullName>
    </recommendedName>
</protein>
<proteinExistence type="predicted"/>
<dbReference type="HOGENOM" id="CLU_178340_0_0_11"/>
<evidence type="ECO:0008006" key="3">
    <source>
        <dbReference type="Google" id="ProtNLM"/>
    </source>
</evidence>
<accession>E1QWF7</accession>
<reference evidence="1 2" key="1">
    <citation type="journal article" date="2010" name="Stand. Genomic Sci.">
        <title>Complete genome sequence of Olsenella uli type strain (VPI D76D-27C).</title>
        <authorList>
            <person name="Goker M."/>
            <person name="Held B."/>
            <person name="Lucas S."/>
            <person name="Nolan M."/>
            <person name="Yasawong M."/>
            <person name="Glavina Del Rio T."/>
            <person name="Tice H."/>
            <person name="Cheng J.F."/>
            <person name="Bruce D."/>
            <person name="Detter J.C."/>
            <person name="Tapia R."/>
            <person name="Han C."/>
            <person name="Goodwin L."/>
            <person name="Pitluck S."/>
            <person name="Liolios K."/>
            <person name="Ivanova N."/>
            <person name="Mavromatis K."/>
            <person name="Mikhailova N."/>
            <person name="Pati A."/>
            <person name="Chen A."/>
            <person name="Palaniappan K."/>
            <person name="Land M."/>
            <person name="Hauser L."/>
            <person name="Chang Y.J."/>
            <person name="Jeffries C.D."/>
            <person name="Rohde M."/>
            <person name="Sikorski J."/>
            <person name="Pukall R."/>
            <person name="Woyke T."/>
            <person name="Bristow J."/>
            <person name="Eisen J.A."/>
            <person name="Markowitz V."/>
            <person name="Hugenholtz P."/>
            <person name="Kyrpides N.C."/>
            <person name="Klenk H.P."/>
            <person name="Lapidus A."/>
        </authorList>
    </citation>
    <scope>NUCLEOTIDE SEQUENCE [LARGE SCALE GENOMIC DNA]</scope>
    <source>
        <strain evidence="2">ATCC 49627 / DSM 7084 / CIP 109912 / JCM 12494 / NCIMB 702895 / VPI D76D-27C</strain>
    </source>
</reference>
<dbReference type="eggNOG" id="ENOG5030KUY">
    <property type="taxonomic scope" value="Bacteria"/>
</dbReference>